<dbReference type="OrthoDB" id="3791368at2759"/>
<dbReference type="PANTHER" id="PTHR33112:SF16">
    <property type="entry name" value="HETEROKARYON INCOMPATIBILITY DOMAIN-CONTAINING PROTEIN"/>
    <property type="match status" value="1"/>
</dbReference>
<dbReference type="EMBL" id="ML977337">
    <property type="protein sequence ID" value="KAF2110639.1"/>
    <property type="molecule type" value="Genomic_DNA"/>
</dbReference>
<name>A0A6A5YTW6_9PLEO</name>
<proteinExistence type="predicted"/>
<gene>
    <name evidence="2" type="ORF">BDV96DRAFT_650750</name>
</gene>
<accession>A0A6A5YTW6</accession>
<evidence type="ECO:0000313" key="2">
    <source>
        <dbReference type="EMBL" id="KAF2110639.1"/>
    </source>
</evidence>
<dbReference type="Proteomes" id="UP000799770">
    <property type="component" value="Unassembled WGS sequence"/>
</dbReference>
<reference evidence="2" key="1">
    <citation type="journal article" date="2020" name="Stud. Mycol.">
        <title>101 Dothideomycetes genomes: a test case for predicting lifestyles and emergence of pathogens.</title>
        <authorList>
            <person name="Haridas S."/>
            <person name="Albert R."/>
            <person name="Binder M."/>
            <person name="Bloem J."/>
            <person name="Labutti K."/>
            <person name="Salamov A."/>
            <person name="Andreopoulos B."/>
            <person name="Baker S."/>
            <person name="Barry K."/>
            <person name="Bills G."/>
            <person name="Bluhm B."/>
            <person name="Cannon C."/>
            <person name="Castanera R."/>
            <person name="Culley D."/>
            <person name="Daum C."/>
            <person name="Ezra D."/>
            <person name="Gonzalez J."/>
            <person name="Henrissat B."/>
            <person name="Kuo A."/>
            <person name="Liang C."/>
            <person name="Lipzen A."/>
            <person name="Lutzoni F."/>
            <person name="Magnuson J."/>
            <person name="Mondo S."/>
            <person name="Nolan M."/>
            <person name="Ohm R."/>
            <person name="Pangilinan J."/>
            <person name="Park H.-J."/>
            <person name="Ramirez L."/>
            <person name="Alfaro M."/>
            <person name="Sun H."/>
            <person name="Tritt A."/>
            <person name="Yoshinaga Y."/>
            <person name="Zwiers L.-H."/>
            <person name="Turgeon B."/>
            <person name="Goodwin S."/>
            <person name="Spatafora J."/>
            <person name="Crous P."/>
            <person name="Grigoriev I."/>
        </authorList>
    </citation>
    <scope>NUCLEOTIDE SEQUENCE</scope>
    <source>
        <strain evidence="2">CBS 627.86</strain>
    </source>
</reference>
<feature type="domain" description="Heterokaryon incompatibility" evidence="1">
    <location>
        <begin position="55"/>
        <end position="134"/>
    </location>
</feature>
<dbReference type="PANTHER" id="PTHR33112">
    <property type="entry name" value="DOMAIN PROTEIN, PUTATIVE-RELATED"/>
    <property type="match status" value="1"/>
</dbReference>
<dbReference type="InterPro" id="IPR010730">
    <property type="entry name" value="HET"/>
</dbReference>
<evidence type="ECO:0000313" key="3">
    <source>
        <dbReference type="Proteomes" id="UP000799770"/>
    </source>
</evidence>
<dbReference type="Pfam" id="PF06985">
    <property type="entry name" value="HET"/>
    <property type="match status" value="1"/>
</dbReference>
<keyword evidence="3" id="KW-1185">Reference proteome</keyword>
<evidence type="ECO:0000259" key="1">
    <source>
        <dbReference type="Pfam" id="PF06985"/>
    </source>
</evidence>
<sequence length="553" mass="62481">MRVLIDNCLRDHPLCKAAAKQRQYPKRLIDVGGLENYDSVRIVASTEAQETKAGYLALSHCWGDVPPDAPWKLTSSRLLSYSTSISLHLLPRTFYEAVRITRKLGERFLWIDSLCIIQDSVEDWISEAKNMGYVLLITDTSFPQIPRPSVLTYIDFMFPSIGDVYAGSLCTLSAASDNANGGLVLPREDYPDPSGLELHWKLSTEKPRRVVFYPRSPDSALLGSSPVYQRAWCLQERELSLRLVQFTTHDFHWVCLDGRISEGDLYRDRLDISQAINRTHNLQENDPFGQPYQLSQGLPASRTEDQHYNYWYRTMEIFSASKISDASNRHAALQGLLNRQIQRLPDTFTAGLWRGDILRGLLWMANADEPAEAITEPPVAPSWSWMSLEAPIRYQLAMGIPSSHTKETDDECLPNISITEPVASHSADPYFGHRRSVLDVKGTLVDLICPQSRAGFNEAPLYHPDEYAERKWRGEVQFDTTQNATACKRIAAMPLTLALVTRSQEPIYHGLALVPSGREDLDTEAPVYRRVGYISDLDGTLFKNAEPINFSII</sequence>
<dbReference type="AlphaFoldDB" id="A0A6A5YTW6"/>
<organism evidence="2 3">
    <name type="scientific">Lophiotrema nucula</name>
    <dbReference type="NCBI Taxonomy" id="690887"/>
    <lineage>
        <taxon>Eukaryota</taxon>
        <taxon>Fungi</taxon>
        <taxon>Dikarya</taxon>
        <taxon>Ascomycota</taxon>
        <taxon>Pezizomycotina</taxon>
        <taxon>Dothideomycetes</taxon>
        <taxon>Pleosporomycetidae</taxon>
        <taxon>Pleosporales</taxon>
        <taxon>Lophiotremataceae</taxon>
        <taxon>Lophiotrema</taxon>
    </lineage>
</organism>
<protein>
    <recommendedName>
        <fullName evidence="1">Heterokaryon incompatibility domain-containing protein</fullName>
    </recommendedName>
</protein>